<evidence type="ECO:0000256" key="1">
    <source>
        <dbReference type="SAM" id="Phobius"/>
    </source>
</evidence>
<feature type="transmembrane region" description="Helical" evidence="1">
    <location>
        <begin position="118"/>
        <end position="144"/>
    </location>
</feature>
<evidence type="ECO:0000313" key="4">
    <source>
        <dbReference type="Proteomes" id="UP000254070"/>
    </source>
</evidence>
<feature type="transmembrane region" description="Helical" evidence="1">
    <location>
        <begin position="6"/>
        <end position="27"/>
    </location>
</feature>
<feature type="transmembrane region" description="Helical" evidence="1">
    <location>
        <begin position="59"/>
        <end position="77"/>
    </location>
</feature>
<evidence type="ECO:0000259" key="2">
    <source>
        <dbReference type="Pfam" id="PF14501"/>
    </source>
</evidence>
<feature type="transmembrane region" description="Helical" evidence="1">
    <location>
        <begin position="84"/>
        <end position="106"/>
    </location>
</feature>
<dbReference type="Gene3D" id="1.10.287.130">
    <property type="match status" value="1"/>
</dbReference>
<keyword evidence="3" id="KW-0418">Kinase</keyword>
<dbReference type="GO" id="GO:0016301">
    <property type="term" value="F:kinase activity"/>
    <property type="evidence" value="ECO:0007669"/>
    <property type="project" value="UniProtKB-KW"/>
</dbReference>
<accession>A0A377KGC2</accession>
<proteinExistence type="predicted"/>
<feature type="transmembrane region" description="Helical" evidence="1">
    <location>
        <begin position="156"/>
        <end position="179"/>
    </location>
</feature>
<reference evidence="3 4" key="1">
    <citation type="submission" date="2018-06" db="EMBL/GenBank/DDBJ databases">
        <authorList>
            <consortium name="Pathogen Informatics"/>
            <person name="Doyle S."/>
        </authorList>
    </citation>
    <scope>NUCLEOTIDE SEQUENCE [LARGE SCALE GENOMIC DNA]</scope>
    <source>
        <strain evidence="3 4">NCTC8129</strain>
    </source>
</reference>
<feature type="transmembrane region" description="Helical" evidence="1">
    <location>
        <begin position="34"/>
        <end position="53"/>
    </location>
</feature>
<gene>
    <name evidence="3" type="ORF">NCTC8129_00345</name>
</gene>
<dbReference type="InterPro" id="IPR036890">
    <property type="entry name" value="HATPase_C_sf"/>
</dbReference>
<keyword evidence="3" id="KW-0808">Transferase</keyword>
<keyword evidence="1" id="KW-0472">Membrane</keyword>
<keyword evidence="1" id="KW-0812">Transmembrane</keyword>
<keyword evidence="1" id="KW-1133">Transmembrane helix</keyword>
<dbReference type="Pfam" id="PF14501">
    <property type="entry name" value="HATPase_c_5"/>
    <property type="match status" value="1"/>
</dbReference>
<dbReference type="RefSeq" id="WP_115234615.1">
    <property type="nucleotide sequence ID" value="NZ_UGIF01000002.1"/>
</dbReference>
<dbReference type="Proteomes" id="UP000254070">
    <property type="component" value="Unassembled WGS sequence"/>
</dbReference>
<organism evidence="3 4">
    <name type="scientific">Enterococcus durans</name>
    <dbReference type="NCBI Taxonomy" id="53345"/>
    <lineage>
        <taxon>Bacteria</taxon>
        <taxon>Bacillati</taxon>
        <taxon>Bacillota</taxon>
        <taxon>Bacilli</taxon>
        <taxon>Lactobacillales</taxon>
        <taxon>Enterococcaceae</taxon>
        <taxon>Enterococcus</taxon>
    </lineage>
</organism>
<sequence>MIDTAIRLFSFFVYVFLLSFFFSSWSVSTKMSTLRILILIGLTGIVALTAYLLPSKINPFIYIIVTLIAMSTIATHYEVPVKDMFFWIVILLATNFISEALALAIFRLLMSAHYSSQNIIFTIVTTSISMIIEVLMILALKLVFFSTYIYLESLKIPVILALTSIPIVSIIVLFSFLMVNINISSHSTHSVLVIATGVLYVNLCILYLYSRLTKHLRQINQITLQNKSLAFEIKYIAELKKTQNQLIAMRHDLKNQFIVILGMLEENRTAEAKEYLLKSTDSLEKQQKFYTRDAVLNYLLNDKSKLAKKAKIKFDIKVLLAEQINVANDILAILIGNLIDNALEASIRLKHDDHANISLIIKQFENKLLIDIENIYNPDELINRRDRIAYGVGTNNVKRIVNSYNGLYKQWTEGNKYFVSILLFNITKHKVGQN</sequence>
<feature type="transmembrane region" description="Helical" evidence="1">
    <location>
        <begin position="191"/>
        <end position="209"/>
    </location>
</feature>
<dbReference type="SUPFAM" id="SSF55874">
    <property type="entry name" value="ATPase domain of HSP90 chaperone/DNA topoisomerase II/histidine kinase"/>
    <property type="match status" value="1"/>
</dbReference>
<dbReference type="InterPro" id="IPR032834">
    <property type="entry name" value="NatK-like_C"/>
</dbReference>
<evidence type="ECO:0000313" key="3">
    <source>
        <dbReference type="EMBL" id="STP28228.1"/>
    </source>
</evidence>
<dbReference type="EMBL" id="UGIF01000002">
    <property type="protein sequence ID" value="STP28228.1"/>
    <property type="molecule type" value="Genomic_DNA"/>
</dbReference>
<protein>
    <submittedName>
        <fullName evidence="3">Sensor histidine kinase, putative</fullName>
    </submittedName>
</protein>
<name>A0A377KGC2_9ENTE</name>
<feature type="domain" description="Sensor histidine kinase NatK-like C-terminal" evidence="2">
    <location>
        <begin position="331"/>
        <end position="422"/>
    </location>
</feature>
<dbReference type="AlphaFoldDB" id="A0A377KGC2"/>